<evidence type="ECO:0000256" key="2">
    <source>
        <dbReference type="ARBA" id="ARBA00022679"/>
    </source>
</evidence>
<dbReference type="FunFam" id="1.10.580.10:FF:000005">
    <property type="entry name" value="Citrate synthase"/>
    <property type="match status" value="1"/>
</dbReference>
<feature type="region of interest" description="Disordered" evidence="5">
    <location>
        <begin position="616"/>
        <end position="683"/>
    </location>
</feature>
<reference evidence="6 7" key="1">
    <citation type="journal article" date="2019" name="Sci. Rep.">
        <title>Comparative genomics of chytrid fungi reveal insights into the obligate biotrophic and pathogenic lifestyle of Synchytrium endobioticum.</title>
        <authorList>
            <person name="van de Vossenberg B.T.L.H."/>
            <person name="Warris S."/>
            <person name="Nguyen H.D.T."/>
            <person name="van Gent-Pelzer M.P.E."/>
            <person name="Joly D.L."/>
            <person name="van de Geest H.C."/>
            <person name="Bonants P.J.M."/>
            <person name="Smith D.S."/>
            <person name="Levesque C.A."/>
            <person name="van der Lee T.A.J."/>
        </authorList>
    </citation>
    <scope>NUCLEOTIDE SEQUENCE [LARGE SCALE GENOMIC DNA]</scope>
    <source>
        <strain evidence="6 7">CBS 675.73</strain>
    </source>
</reference>
<dbReference type="PROSITE" id="PS00480">
    <property type="entry name" value="CITRATE_SYNTHASE"/>
    <property type="match status" value="1"/>
</dbReference>
<comment type="caution">
    <text evidence="6">The sequence shown here is derived from an EMBL/GenBank/DDBJ whole genome shotgun (WGS) entry which is preliminary data.</text>
</comment>
<dbReference type="GO" id="GO:0005975">
    <property type="term" value="P:carbohydrate metabolic process"/>
    <property type="evidence" value="ECO:0007669"/>
    <property type="project" value="TreeGrafter"/>
</dbReference>
<gene>
    <name evidence="6" type="ORF">CcCBS67573_g02084</name>
</gene>
<proteinExistence type="inferred from homology"/>
<dbReference type="Pfam" id="PF00285">
    <property type="entry name" value="Citrate_synt"/>
    <property type="match status" value="1"/>
</dbReference>
<dbReference type="InterPro" id="IPR036969">
    <property type="entry name" value="Citrate_synthase_sf"/>
</dbReference>
<feature type="coiled-coil region" evidence="4">
    <location>
        <begin position="584"/>
        <end position="611"/>
    </location>
</feature>
<keyword evidence="4" id="KW-0175">Coiled coil</keyword>
<keyword evidence="2 3" id="KW-0808">Transferase</keyword>
<keyword evidence="7" id="KW-1185">Reference proteome</keyword>
<dbReference type="AlphaFoldDB" id="A0A507FMF0"/>
<dbReference type="Proteomes" id="UP000320333">
    <property type="component" value="Unassembled WGS sequence"/>
</dbReference>
<dbReference type="InterPro" id="IPR016142">
    <property type="entry name" value="Citrate_synth-like_lrg_a-sub"/>
</dbReference>
<evidence type="ECO:0000256" key="4">
    <source>
        <dbReference type="SAM" id="Coils"/>
    </source>
</evidence>
<dbReference type="EMBL" id="QEAP01000041">
    <property type="protein sequence ID" value="TPX76608.1"/>
    <property type="molecule type" value="Genomic_DNA"/>
</dbReference>
<evidence type="ECO:0000256" key="3">
    <source>
        <dbReference type="RuleBase" id="RU000441"/>
    </source>
</evidence>
<dbReference type="PANTHER" id="PTHR11739:SF4">
    <property type="entry name" value="CITRATE SYNTHASE, PEROXISOMAL"/>
    <property type="match status" value="1"/>
</dbReference>
<dbReference type="Gene3D" id="1.10.230.10">
    <property type="entry name" value="Cytochrome P450-Terp, domain 2"/>
    <property type="match status" value="1"/>
</dbReference>
<protein>
    <recommendedName>
        <fullName evidence="3">Citrate synthase</fullName>
    </recommendedName>
</protein>
<name>A0A507FMF0_9FUNG</name>
<dbReference type="Gene3D" id="1.10.580.10">
    <property type="entry name" value="Citrate Synthase, domain 1"/>
    <property type="match status" value="1"/>
</dbReference>
<dbReference type="InterPro" id="IPR019810">
    <property type="entry name" value="Citrate_synthase_AS"/>
</dbReference>
<dbReference type="InterPro" id="IPR016143">
    <property type="entry name" value="Citrate_synth-like_sm_a-sub"/>
</dbReference>
<evidence type="ECO:0000313" key="7">
    <source>
        <dbReference type="Proteomes" id="UP000320333"/>
    </source>
</evidence>
<dbReference type="OrthoDB" id="435022at2759"/>
<organism evidence="6 7">
    <name type="scientific">Chytriomyces confervae</name>
    <dbReference type="NCBI Taxonomy" id="246404"/>
    <lineage>
        <taxon>Eukaryota</taxon>
        <taxon>Fungi</taxon>
        <taxon>Fungi incertae sedis</taxon>
        <taxon>Chytridiomycota</taxon>
        <taxon>Chytridiomycota incertae sedis</taxon>
        <taxon>Chytridiomycetes</taxon>
        <taxon>Chytridiales</taxon>
        <taxon>Chytriomycetaceae</taxon>
        <taxon>Chytriomyces</taxon>
    </lineage>
</organism>
<evidence type="ECO:0000256" key="1">
    <source>
        <dbReference type="ARBA" id="ARBA00010566"/>
    </source>
</evidence>
<dbReference type="InterPro" id="IPR002020">
    <property type="entry name" value="Citrate_synthase"/>
</dbReference>
<dbReference type="STRING" id="246404.A0A507FMF0"/>
<dbReference type="PANTHER" id="PTHR11739">
    <property type="entry name" value="CITRATE SYNTHASE"/>
    <property type="match status" value="1"/>
</dbReference>
<dbReference type="PRINTS" id="PR00143">
    <property type="entry name" value="CITRTSNTHASE"/>
</dbReference>
<evidence type="ECO:0000256" key="5">
    <source>
        <dbReference type="SAM" id="MobiDB-lite"/>
    </source>
</evidence>
<comment type="similarity">
    <text evidence="1 3">Belongs to the citrate synthase family.</text>
</comment>
<dbReference type="GO" id="GO:0006099">
    <property type="term" value="P:tricarboxylic acid cycle"/>
    <property type="evidence" value="ECO:0007669"/>
    <property type="project" value="TreeGrafter"/>
</dbReference>
<dbReference type="GO" id="GO:0046912">
    <property type="term" value="F:acyltransferase activity, acyl groups converted into alkyl on transfer"/>
    <property type="evidence" value="ECO:0007669"/>
    <property type="project" value="InterPro"/>
</dbReference>
<dbReference type="GO" id="GO:0005759">
    <property type="term" value="C:mitochondrial matrix"/>
    <property type="evidence" value="ECO:0007669"/>
    <property type="project" value="TreeGrafter"/>
</dbReference>
<evidence type="ECO:0000313" key="6">
    <source>
        <dbReference type="EMBL" id="TPX76608.1"/>
    </source>
</evidence>
<accession>A0A507FMF0</accession>
<dbReference type="SUPFAM" id="SSF48256">
    <property type="entry name" value="Citrate synthase"/>
    <property type="match status" value="1"/>
</dbReference>
<sequence>MSLPTQTTDHYLLVTDTATGTSIRVPINTRHNTVASSAFAALKVPQTMPLPLTPQTTPVRIYDNGFKNTVVCTSKVSQLMAPTDGANARLTYRGYGVEDLVEKSTFLEVAFLLIHGELPSKEESQKWTHAVLEHTYVHAELEKQMTTFRHDAHPMGMLIATVASLSTFHPDANPALQGDAMYMKPKKVVTSADERLLAKAVANRNRAITRILGKVPTIAGFAYRNRMGRTYNSPMPNCSNYAENFLYMIDKLNEPNYVPDPRIVKVLDKMFILLAEHGSNCSTITMRHLTSSGVDPYTALSGAYGALFGERKASAVIDMLNLIGTPENVEPFLELVKAKACVVKGEKGGLAAKQNDSRVPAAATRLQGFGHRIYKSTDPRCEIAKKLAFELFDLIGKGSLGSLALRLEETALADPYFTSRNLYPNIDFWTAVVFHVLGFPSDMFPVLTAIPRTAGLIAHCQESLDDPEYKIYRPRQVYTGEFLREYVHDRAEIDAEDVEDAFGDGEGVGGYVKSLPAQANKRLSLSQAPAPLTDGIEAQKLLEFQDMIERTRASIKELARMSENNPATKKKYSAWVIRKSQDGLEAQSERISKTQNELQDLLKKQEELLDLYMTHRSTKEAASSEGSSPALAARVPLPEGGNASPPAGRPMERSISVNKLAAHPDLLAGSHSPRPIMKKPNDA</sequence>